<dbReference type="Proteomes" id="UP001374599">
    <property type="component" value="Unassembled WGS sequence"/>
</dbReference>
<evidence type="ECO:0000313" key="1">
    <source>
        <dbReference type="EMBL" id="GMQ62117.1"/>
    </source>
</evidence>
<accession>A0ACB5UGX3</accession>
<evidence type="ECO:0000313" key="2">
    <source>
        <dbReference type="Proteomes" id="UP001374599"/>
    </source>
</evidence>
<proteinExistence type="predicted"/>
<name>A0ACB5UGX3_9FIRM</name>
<keyword evidence="2" id="KW-1185">Reference proteome</keyword>
<comment type="caution">
    <text evidence="1">The sequence shown here is derived from an EMBL/GenBank/DDBJ whole genome shotgun (WGS) entry which is preliminary data.</text>
</comment>
<reference evidence="1" key="1">
    <citation type="submission" date="2023-09" db="EMBL/GenBank/DDBJ databases">
        <title>Vallitalea sediminicola and Vallitalea maricola sp. nov., anaerobic bacteria isolated from marine sediment.</title>
        <authorList>
            <person name="Hirano S."/>
            <person name="Maeda A."/>
            <person name="Terahara T."/>
            <person name="Mori K."/>
            <person name="Hamada M."/>
            <person name="Matsumoto R."/>
            <person name="Kobayashi T."/>
        </authorList>
    </citation>
    <scope>NUCLEOTIDE SEQUENCE</scope>
    <source>
        <strain evidence="1">AN17-2</strain>
    </source>
</reference>
<protein>
    <submittedName>
        <fullName evidence="1">HPr family phosphocarrier protein</fullName>
    </submittedName>
</protein>
<organism evidence="1 2">
    <name type="scientific">Vallitalea maricola</name>
    <dbReference type="NCBI Taxonomy" id="3074433"/>
    <lineage>
        <taxon>Bacteria</taxon>
        <taxon>Bacillati</taxon>
        <taxon>Bacillota</taxon>
        <taxon>Clostridia</taxon>
        <taxon>Lachnospirales</taxon>
        <taxon>Vallitaleaceae</taxon>
        <taxon>Vallitalea</taxon>
    </lineage>
</organism>
<sequence length="85" mass="9408">MRQFEYVVTEPVGIHARPASMLVKAAMAYTSNITVKKDGKKADVKRLMALMALGVKCNEKVLFSIEGEDEEAAAKELEAYCIENL</sequence>
<gene>
    <name evidence="1" type="ORF">AN2V17_13480</name>
</gene>
<dbReference type="EMBL" id="BTPU01000020">
    <property type="protein sequence ID" value="GMQ62117.1"/>
    <property type="molecule type" value="Genomic_DNA"/>
</dbReference>